<dbReference type="InterPro" id="IPR004323">
    <property type="entry name" value="Ion_tolerance_CutA"/>
</dbReference>
<dbReference type="SUPFAM" id="SSF54913">
    <property type="entry name" value="GlnB-like"/>
    <property type="match status" value="1"/>
</dbReference>
<feature type="region of interest" description="Disordered" evidence="2">
    <location>
        <begin position="1"/>
        <end position="26"/>
    </location>
</feature>
<dbReference type="InterPro" id="IPR011322">
    <property type="entry name" value="N-reg_PII-like_a/b"/>
</dbReference>
<gene>
    <name evidence="3" type="ORF">JOF45_002189</name>
</gene>
<dbReference type="PANTHER" id="PTHR23419">
    <property type="entry name" value="DIVALENT CATION TOLERANCE CUTA-RELATED"/>
    <property type="match status" value="1"/>
</dbReference>
<dbReference type="PANTHER" id="PTHR23419:SF8">
    <property type="entry name" value="FI09726P"/>
    <property type="match status" value="1"/>
</dbReference>
<proteinExistence type="inferred from homology"/>
<keyword evidence="4" id="KW-1185">Reference proteome</keyword>
<reference evidence="3 4" key="1">
    <citation type="submission" date="2021-03" db="EMBL/GenBank/DDBJ databases">
        <title>Sequencing the genomes of 1000 actinobacteria strains.</title>
        <authorList>
            <person name="Klenk H.-P."/>
        </authorList>
    </citation>
    <scope>NUCLEOTIDE SEQUENCE [LARGE SCALE GENOMIC DNA]</scope>
    <source>
        <strain evidence="3 4">DSM 12544</strain>
    </source>
</reference>
<evidence type="ECO:0000313" key="3">
    <source>
        <dbReference type="EMBL" id="MBP2319170.1"/>
    </source>
</evidence>
<evidence type="ECO:0000256" key="1">
    <source>
        <dbReference type="ARBA" id="ARBA00010169"/>
    </source>
</evidence>
<dbReference type="InterPro" id="IPR015867">
    <property type="entry name" value="N-reg_PII/ATP_PRibTrfase_C"/>
</dbReference>
<dbReference type="Gene3D" id="3.30.70.120">
    <property type="match status" value="1"/>
</dbReference>
<organism evidence="3 4">
    <name type="scientific">Nesterenkonia lacusekhoensis</name>
    <dbReference type="NCBI Taxonomy" id="150832"/>
    <lineage>
        <taxon>Bacteria</taxon>
        <taxon>Bacillati</taxon>
        <taxon>Actinomycetota</taxon>
        <taxon>Actinomycetes</taxon>
        <taxon>Micrococcales</taxon>
        <taxon>Micrococcaceae</taxon>
        <taxon>Nesterenkonia</taxon>
    </lineage>
</organism>
<dbReference type="EMBL" id="JAGINX010000001">
    <property type="protein sequence ID" value="MBP2319170.1"/>
    <property type="molecule type" value="Genomic_DNA"/>
</dbReference>
<comment type="caution">
    <text evidence="3">The sequence shown here is derived from an EMBL/GenBank/DDBJ whole genome shotgun (WGS) entry which is preliminary data.</text>
</comment>
<accession>A0ABS4T3Z0</accession>
<dbReference type="Pfam" id="PF03091">
    <property type="entry name" value="CutA1"/>
    <property type="match status" value="1"/>
</dbReference>
<sequence>MDTADPFQTESTLKTMPENHDAAPTPQSLRHVTVQTTADSAEAAEKLAAAVVDAQLAACAQVSEIRSFYRWKGEVHHEPEQSVTFKTTASAAPALQQLLQELHPYEEPEIIVQPIIAGSPGYLEWVSDNSRGRER</sequence>
<dbReference type="Proteomes" id="UP001519331">
    <property type="component" value="Unassembled WGS sequence"/>
</dbReference>
<feature type="compositionally biased region" description="Polar residues" evidence="2">
    <location>
        <begin position="1"/>
        <end position="14"/>
    </location>
</feature>
<evidence type="ECO:0000256" key="2">
    <source>
        <dbReference type="SAM" id="MobiDB-lite"/>
    </source>
</evidence>
<comment type="similarity">
    <text evidence="1">Belongs to the CutA family.</text>
</comment>
<name>A0ABS4T3Z0_9MICC</name>
<evidence type="ECO:0000313" key="4">
    <source>
        <dbReference type="Proteomes" id="UP001519331"/>
    </source>
</evidence>
<protein>
    <submittedName>
        <fullName evidence="3">Periplasmic divalent cation tolerance protein</fullName>
    </submittedName>
</protein>